<dbReference type="AlphaFoldDB" id="A0A494Z6Y8"/>
<keyword evidence="5 8" id="KW-1133">Transmembrane helix</keyword>
<evidence type="ECO:0000313" key="10">
    <source>
        <dbReference type="EMBL" id="RKQ18334.1"/>
    </source>
</evidence>
<dbReference type="GO" id="GO:0005886">
    <property type="term" value="C:plasma membrane"/>
    <property type="evidence" value="ECO:0007669"/>
    <property type="project" value="UniProtKB-SubCell"/>
</dbReference>
<evidence type="ECO:0000256" key="6">
    <source>
        <dbReference type="ARBA" id="ARBA00023118"/>
    </source>
</evidence>
<dbReference type="Proteomes" id="UP000272238">
    <property type="component" value="Unassembled WGS sequence"/>
</dbReference>
<proteinExistence type="predicted"/>
<reference evidence="10 11" key="1">
    <citation type="journal article" date="2016" name="Antonie Van Leeuwenhoek">
        <title>Lysinibacillus endophyticus sp. nov., an indole-3-acetic acid producing endophytic bacterium isolated from corn root (Zea mays cv. Xinken-5).</title>
        <authorList>
            <person name="Yu J."/>
            <person name="Guan X."/>
            <person name="Liu C."/>
            <person name="Xiang W."/>
            <person name="Yu Z."/>
            <person name="Liu X."/>
            <person name="Wang G."/>
        </authorList>
    </citation>
    <scope>NUCLEOTIDE SEQUENCE [LARGE SCALE GENOMIC DNA]</scope>
    <source>
        <strain evidence="10 11">DSM 100506</strain>
    </source>
</reference>
<keyword evidence="6" id="KW-0051">Antiviral defense</keyword>
<evidence type="ECO:0000256" key="3">
    <source>
        <dbReference type="ARBA" id="ARBA00022692"/>
    </source>
</evidence>
<evidence type="ECO:0000256" key="7">
    <source>
        <dbReference type="ARBA" id="ARBA00023136"/>
    </source>
</evidence>
<dbReference type="EMBL" id="RBZN01000009">
    <property type="protein sequence ID" value="RKQ18334.1"/>
    <property type="molecule type" value="Genomic_DNA"/>
</dbReference>
<keyword evidence="3 8" id="KW-0812">Transmembrane</keyword>
<feature type="domain" description="Pycsar effector protein" evidence="9">
    <location>
        <begin position="54"/>
        <end position="194"/>
    </location>
</feature>
<dbReference type="GO" id="GO:0051607">
    <property type="term" value="P:defense response to virus"/>
    <property type="evidence" value="ECO:0007669"/>
    <property type="project" value="UniProtKB-KW"/>
</dbReference>
<evidence type="ECO:0000256" key="4">
    <source>
        <dbReference type="ARBA" id="ARBA00022741"/>
    </source>
</evidence>
<comment type="caution">
    <text evidence="10">The sequence shown here is derived from an EMBL/GenBank/DDBJ whole genome shotgun (WGS) entry which is preliminary data.</text>
</comment>
<evidence type="ECO:0000256" key="5">
    <source>
        <dbReference type="ARBA" id="ARBA00022989"/>
    </source>
</evidence>
<dbReference type="InterPro" id="IPR043760">
    <property type="entry name" value="PycTM_dom"/>
</dbReference>
<keyword evidence="11" id="KW-1185">Reference proteome</keyword>
<comment type="subcellular location">
    <subcellularLocation>
        <location evidence="1">Cell membrane</location>
    </subcellularLocation>
</comment>
<gene>
    <name evidence="10" type="ORF">D8M03_05645</name>
</gene>
<evidence type="ECO:0000256" key="8">
    <source>
        <dbReference type="SAM" id="Phobius"/>
    </source>
</evidence>
<keyword evidence="2" id="KW-1003">Cell membrane</keyword>
<keyword evidence="7 8" id="KW-0472">Membrane</keyword>
<evidence type="ECO:0000313" key="11">
    <source>
        <dbReference type="Proteomes" id="UP000272238"/>
    </source>
</evidence>
<feature type="transmembrane region" description="Helical" evidence="8">
    <location>
        <begin position="96"/>
        <end position="114"/>
    </location>
</feature>
<feature type="transmembrane region" description="Helical" evidence="8">
    <location>
        <begin position="66"/>
        <end position="84"/>
    </location>
</feature>
<dbReference type="Pfam" id="PF18967">
    <property type="entry name" value="PycTM"/>
    <property type="match status" value="1"/>
</dbReference>
<accession>A0A494Z6Y8</accession>
<protein>
    <recommendedName>
        <fullName evidence="9">Pycsar effector protein domain-containing protein</fullName>
    </recommendedName>
</protein>
<organism evidence="10 11">
    <name type="scientific">Ureibacillus endophyticus</name>
    <dbReference type="NCBI Taxonomy" id="1978490"/>
    <lineage>
        <taxon>Bacteria</taxon>
        <taxon>Bacillati</taxon>
        <taxon>Bacillota</taxon>
        <taxon>Bacilli</taxon>
        <taxon>Bacillales</taxon>
        <taxon>Caryophanaceae</taxon>
        <taxon>Ureibacillus</taxon>
    </lineage>
</organism>
<evidence type="ECO:0000256" key="2">
    <source>
        <dbReference type="ARBA" id="ARBA00022475"/>
    </source>
</evidence>
<evidence type="ECO:0000256" key="1">
    <source>
        <dbReference type="ARBA" id="ARBA00004236"/>
    </source>
</evidence>
<name>A0A494Z6Y8_9BACL</name>
<evidence type="ECO:0000259" key="9">
    <source>
        <dbReference type="Pfam" id="PF18967"/>
    </source>
</evidence>
<feature type="transmembrane region" description="Helical" evidence="8">
    <location>
        <begin position="172"/>
        <end position="197"/>
    </location>
</feature>
<dbReference type="GO" id="GO:0000166">
    <property type="term" value="F:nucleotide binding"/>
    <property type="evidence" value="ECO:0007669"/>
    <property type="project" value="UniProtKB-KW"/>
</dbReference>
<keyword evidence="4" id="KW-0547">Nucleotide-binding</keyword>
<sequence>MESQNKNESSEQSHSKSRLEEIIKNEKLQVETFTDDSQTAGVVKTNYSNNENVYLNNSIRFADTKAAALVAVNGLVAKFVFDLINQQDKILQIETIIGFIFLMVGIGLSVLVVFPQKENSRTKGIIYWENIIQMDLDEYINTVEEMPPKELRKQILITNYIQSKILTKKFTYLRYAFISSLIGYCILAFVAVITFLFN</sequence>
<dbReference type="RefSeq" id="WP_121213806.1">
    <property type="nucleotide sequence ID" value="NZ_RBZN01000009.1"/>
</dbReference>